<dbReference type="EMBL" id="LVWD01000003">
    <property type="protein sequence ID" value="OAD43606.1"/>
    <property type="molecule type" value="Genomic_DNA"/>
</dbReference>
<gene>
    <name evidence="1" type="ORF">LPB072_17530</name>
    <name evidence="2" type="ORF">LPB72_03505</name>
</gene>
<dbReference type="Proteomes" id="UP000185680">
    <property type="component" value="Chromosome"/>
</dbReference>
<reference evidence="2 3" key="1">
    <citation type="submission" date="2016-02" db="EMBL/GenBank/DDBJ databases">
        <title>Draft genome sequence of Hydrogenophaga sp. LPB0072.</title>
        <authorList>
            <person name="Shin S.-K."/>
            <person name="Yi H."/>
        </authorList>
    </citation>
    <scope>NUCLEOTIDE SEQUENCE [LARGE SCALE GENOMIC DNA]</scope>
    <source>
        <strain evidence="2 3">LPB0072</strain>
    </source>
</reference>
<protein>
    <recommendedName>
        <fullName evidence="5">DUF2158 domain-containing protein</fullName>
    </recommendedName>
</protein>
<reference evidence="1 4" key="2">
    <citation type="submission" date="2016-10" db="EMBL/GenBank/DDBJ databases">
        <title>Hydorgenophaga sp. LPB0072 isolated from gastropod.</title>
        <authorList>
            <person name="Kim E."/>
            <person name="Yi H."/>
        </authorList>
    </citation>
    <scope>NUCLEOTIDE SEQUENCE [LARGE SCALE GENOMIC DNA]</scope>
    <source>
        <strain evidence="1 4">LPB0072</strain>
    </source>
</reference>
<accession>A0A167IUJ8</accession>
<evidence type="ECO:0000313" key="3">
    <source>
        <dbReference type="Proteomes" id="UP000185657"/>
    </source>
</evidence>
<evidence type="ECO:0000313" key="2">
    <source>
        <dbReference type="EMBL" id="OAD43606.1"/>
    </source>
</evidence>
<dbReference type="AlphaFoldDB" id="A0A167IUJ8"/>
<keyword evidence="3" id="KW-1185">Reference proteome</keyword>
<dbReference type="KEGG" id="hyl:LPB072_17530"/>
<name>A0A167IUJ8_9BURK</name>
<dbReference type="RefSeq" id="WP_066085772.1">
    <property type="nucleotide sequence ID" value="NZ_CP017476.1"/>
</dbReference>
<dbReference type="EMBL" id="CP017476">
    <property type="protein sequence ID" value="AOW14371.1"/>
    <property type="molecule type" value="Genomic_DNA"/>
</dbReference>
<proteinExistence type="predicted"/>
<evidence type="ECO:0000313" key="1">
    <source>
        <dbReference type="EMBL" id="AOW14371.1"/>
    </source>
</evidence>
<evidence type="ECO:0000313" key="4">
    <source>
        <dbReference type="Proteomes" id="UP000185680"/>
    </source>
</evidence>
<evidence type="ECO:0008006" key="5">
    <source>
        <dbReference type="Google" id="ProtNLM"/>
    </source>
</evidence>
<dbReference type="Proteomes" id="UP000185657">
    <property type="component" value="Unassembled WGS sequence"/>
</dbReference>
<sequence length="76" mass="8156">MTQTARIVGPLEYREGDGPAIEIREGPVEVAITDLDVTLSWVEGDAHGSAAMPAADFQRYVDEGKIELNEPEAAVS</sequence>
<organism evidence="1 4">
    <name type="scientific">Hydrogenophaga crassostreae</name>
    <dbReference type="NCBI Taxonomy" id="1763535"/>
    <lineage>
        <taxon>Bacteria</taxon>
        <taxon>Pseudomonadati</taxon>
        <taxon>Pseudomonadota</taxon>
        <taxon>Betaproteobacteria</taxon>
        <taxon>Burkholderiales</taxon>
        <taxon>Comamonadaceae</taxon>
        <taxon>Hydrogenophaga</taxon>
    </lineage>
</organism>
<dbReference type="OrthoDB" id="9153806at2"/>